<sequence length="345" mass="39299">MNYKELYNKALAAPQTVDSEILSTLMDRYPYSQPLRLLWSRWQVQQNDRDAAGAGLLYTALPNWLYGYVAADEPLHERPLPGEPAIGAENQRADVQTKEAVVPETDPMPSDEAAVLPKKPVETGNEQNNGPETALPEHPAGIDYFVYTEKVDDKGAAADISDPEEEPDEQVSLYHDNHMPYSFLWWLNKTRMEYAHSYQPYAPFNKKSPNAADGTDTLNDVQMLDQQIRENIFHLQPPEAKLSTENQRRTITFQVPKKTDPRIERFIREEPQIKPPPADKIDSENKARKSAEDQLTLVTETLAKIYVEQGLYPKAIAVYKKLSLKFPEKSAYFAAQITELENKLH</sequence>
<organism evidence="1 2">
    <name type="scientific">Parapedobacter deserti</name>
    <dbReference type="NCBI Taxonomy" id="1912957"/>
    <lineage>
        <taxon>Bacteria</taxon>
        <taxon>Pseudomonadati</taxon>
        <taxon>Bacteroidota</taxon>
        <taxon>Sphingobacteriia</taxon>
        <taxon>Sphingobacteriales</taxon>
        <taxon>Sphingobacteriaceae</taxon>
        <taxon>Parapedobacter</taxon>
    </lineage>
</organism>
<accession>A0ABV7JQN7</accession>
<evidence type="ECO:0000313" key="1">
    <source>
        <dbReference type="EMBL" id="MFC3198426.1"/>
    </source>
</evidence>
<protein>
    <recommendedName>
        <fullName evidence="3">Tetratricopeptide repeat protein</fullName>
    </recommendedName>
</protein>
<evidence type="ECO:0000313" key="2">
    <source>
        <dbReference type="Proteomes" id="UP001595526"/>
    </source>
</evidence>
<dbReference type="RefSeq" id="WP_379023070.1">
    <property type="nucleotide sequence ID" value="NZ_JBHRTA010000037.1"/>
</dbReference>
<reference evidence="2" key="1">
    <citation type="journal article" date="2019" name="Int. J. Syst. Evol. Microbiol.">
        <title>The Global Catalogue of Microorganisms (GCM) 10K type strain sequencing project: providing services to taxonomists for standard genome sequencing and annotation.</title>
        <authorList>
            <consortium name="The Broad Institute Genomics Platform"/>
            <consortium name="The Broad Institute Genome Sequencing Center for Infectious Disease"/>
            <person name="Wu L."/>
            <person name="Ma J."/>
        </authorList>
    </citation>
    <scope>NUCLEOTIDE SEQUENCE [LARGE SCALE GENOMIC DNA]</scope>
    <source>
        <strain evidence="2">KCTC 52416</strain>
    </source>
</reference>
<keyword evidence="2" id="KW-1185">Reference proteome</keyword>
<comment type="caution">
    <text evidence="1">The sequence shown here is derived from an EMBL/GenBank/DDBJ whole genome shotgun (WGS) entry which is preliminary data.</text>
</comment>
<gene>
    <name evidence="1" type="ORF">ACFOET_12450</name>
</gene>
<dbReference type="Proteomes" id="UP001595526">
    <property type="component" value="Unassembled WGS sequence"/>
</dbReference>
<name>A0ABV7JQN7_9SPHI</name>
<evidence type="ECO:0008006" key="3">
    <source>
        <dbReference type="Google" id="ProtNLM"/>
    </source>
</evidence>
<proteinExistence type="predicted"/>
<dbReference type="EMBL" id="JBHRTA010000037">
    <property type="protein sequence ID" value="MFC3198426.1"/>
    <property type="molecule type" value="Genomic_DNA"/>
</dbReference>